<gene>
    <name evidence="2" type="ORF">O6P43_005108</name>
</gene>
<dbReference type="KEGG" id="qsa:O6P43_005108"/>
<sequence>MVGDVQQCIGGGGDTDNDDENDDSDGVNLIDGIGRYWSKGNSLKWDVIVIPMAKPEAKSRRRATRLWRWS</sequence>
<proteinExistence type="predicted"/>
<dbReference type="AlphaFoldDB" id="A0AAD7VH06"/>
<dbReference type="Proteomes" id="UP001163823">
    <property type="component" value="Chromosome 3"/>
</dbReference>
<reference evidence="2" key="1">
    <citation type="journal article" date="2023" name="Science">
        <title>Elucidation of the pathway for biosynthesis of saponin adjuvants from the soapbark tree.</title>
        <authorList>
            <person name="Reed J."/>
            <person name="Orme A."/>
            <person name="El-Demerdash A."/>
            <person name="Owen C."/>
            <person name="Martin L.B.B."/>
            <person name="Misra R.C."/>
            <person name="Kikuchi S."/>
            <person name="Rejzek M."/>
            <person name="Martin A.C."/>
            <person name="Harkess A."/>
            <person name="Leebens-Mack J."/>
            <person name="Louveau T."/>
            <person name="Stephenson M.J."/>
            <person name="Osbourn A."/>
        </authorList>
    </citation>
    <scope>NUCLEOTIDE SEQUENCE</scope>
    <source>
        <strain evidence="2">S10</strain>
    </source>
</reference>
<feature type="region of interest" description="Disordered" evidence="1">
    <location>
        <begin position="1"/>
        <end position="26"/>
    </location>
</feature>
<name>A0AAD7VH06_QUISA</name>
<organism evidence="2 3">
    <name type="scientific">Quillaja saponaria</name>
    <name type="common">Soap bark tree</name>
    <dbReference type="NCBI Taxonomy" id="32244"/>
    <lineage>
        <taxon>Eukaryota</taxon>
        <taxon>Viridiplantae</taxon>
        <taxon>Streptophyta</taxon>
        <taxon>Embryophyta</taxon>
        <taxon>Tracheophyta</taxon>
        <taxon>Spermatophyta</taxon>
        <taxon>Magnoliopsida</taxon>
        <taxon>eudicotyledons</taxon>
        <taxon>Gunneridae</taxon>
        <taxon>Pentapetalae</taxon>
        <taxon>rosids</taxon>
        <taxon>fabids</taxon>
        <taxon>Fabales</taxon>
        <taxon>Quillajaceae</taxon>
        <taxon>Quillaja</taxon>
    </lineage>
</organism>
<evidence type="ECO:0000256" key="1">
    <source>
        <dbReference type="SAM" id="MobiDB-lite"/>
    </source>
</evidence>
<dbReference type="EMBL" id="JARAOO010000003">
    <property type="protein sequence ID" value="KAJ7975145.1"/>
    <property type="molecule type" value="Genomic_DNA"/>
</dbReference>
<evidence type="ECO:0000313" key="2">
    <source>
        <dbReference type="EMBL" id="KAJ7975145.1"/>
    </source>
</evidence>
<feature type="compositionally biased region" description="Acidic residues" evidence="1">
    <location>
        <begin position="15"/>
        <end position="25"/>
    </location>
</feature>
<comment type="caution">
    <text evidence="2">The sequence shown here is derived from an EMBL/GenBank/DDBJ whole genome shotgun (WGS) entry which is preliminary data.</text>
</comment>
<evidence type="ECO:0000313" key="3">
    <source>
        <dbReference type="Proteomes" id="UP001163823"/>
    </source>
</evidence>
<protein>
    <submittedName>
        <fullName evidence="2">Uncharacterized protein</fullName>
    </submittedName>
</protein>
<accession>A0AAD7VH06</accession>
<keyword evidence="3" id="KW-1185">Reference proteome</keyword>